<evidence type="ECO:0000313" key="2">
    <source>
        <dbReference type="Proteomes" id="UP000030949"/>
    </source>
</evidence>
<sequence>MKVIQELHQYEDGLRPPAPSSAHIWMDDTWVLCEENAAEQLHQEAERLCTRVDAAADHARRTLAGDPLRALEYQQAALEAQAFKDQGYPKKAVPLSVSAWIVKGRTARQAADQILAKAAEFDANLVALRELRLKAKAQIRAHMAKGKADLAAQVADDVLATIRAFPLQI</sequence>
<accession>A0A0B1YX29</accession>
<dbReference type="EMBL" id="JQGJ01000032">
    <property type="protein sequence ID" value="KHK61493.1"/>
    <property type="molecule type" value="Genomic_DNA"/>
</dbReference>
<proteinExistence type="predicted"/>
<name>A0A0B1YX29_9PSED</name>
<organism evidence="1 2">
    <name type="scientific">Pseudomonas frederiksbergensis</name>
    <dbReference type="NCBI Taxonomy" id="104087"/>
    <lineage>
        <taxon>Bacteria</taxon>
        <taxon>Pseudomonadati</taxon>
        <taxon>Pseudomonadota</taxon>
        <taxon>Gammaproteobacteria</taxon>
        <taxon>Pseudomonadales</taxon>
        <taxon>Pseudomonadaceae</taxon>
        <taxon>Pseudomonas</taxon>
    </lineage>
</organism>
<evidence type="ECO:0000313" key="1">
    <source>
        <dbReference type="EMBL" id="KHK61493.1"/>
    </source>
</evidence>
<dbReference type="Proteomes" id="UP000030949">
    <property type="component" value="Unassembled WGS sequence"/>
</dbReference>
<comment type="caution">
    <text evidence="1">The sequence shown here is derived from an EMBL/GenBank/DDBJ whole genome shotgun (WGS) entry which is preliminary data.</text>
</comment>
<dbReference type="AlphaFoldDB" id="A0A0B1YX29"/>
<gene>
    <name evidence="1" type="ORF">JZ00_28440</name>
</gene>
<dbReference type="RefSeq" id="WP_039594445.1">
    <property type="nucleotide sequence ID" value="NZ_JQGJ02000029.1"/>
</dbReference>
<dbReference type="OrthoDB" id="7028207at2"/>
<reference evidence="2" key="1">
    <citation type="submission" date="2015-03" db="EMBL/GenBank/DDBJ databases">
        <title>Pseudomonas frederiksbergensis hydrocarbon degrader.</title>
        <authorList>
            <person name="Brown L.M."/>
            <person name="Ruiz O.N."/>
            <person name="Mueller S."/>
            <person name="Gunasekera T.S."/>
        </authorList>
    </citation>
    <scope>NUCLEOTIDE SEQUENCE [LARGE SCALE GENOMIC DNA]</scope>
    <source>
        <strain evidence="2">SI8</strain>
    </source>
</reference>
<protein>
    <submittedName>
        <fullName evidence="1">Tail fiber assembly protein</fullName>
    </submittedName>
</protein>